<keyword evidence="7" id="KW-1185">Reference proteome</keyword>
<protein>
    <submittedName>
        <fullName evidence="6">Methyl-accepting chemotaxis protein</fullName>
    </submittedName>
</protein>
<keyword evidence="3" id="KW-0175">Coiled coil</keyword>
<dbReference type="AlphaFoldDB" id="A0A1D7QWU3"/>
<feature type="domain" description="Methyl-accepting transducer" evidence="5">
    <location>
        <begin position="210"/>
        <end position="460"/>
    </location>
</feature>
<dbReference type="KEGG" id="bbev:BBEV_2118"/>
<evidence type="ECO:0000256" key="4">
    <source>
        <dbReference type="SAM" id="Phobius"/>
    </source>
</evidence>
<feature type="transmembrane region" description="Helical" evidence="4">
    <location>
        <begin position="95"/>
        <end position="128"/>
    </location>
</feature>
<dbReference type="SUPFAM" id="SSF58104">
    <property type="entry name" value="Methyl-accepting chemotaxis protein (MCP) signaling domain"/>
    <property type="match status" value="1"/>
</dbReference>
<evidence type="ECO:0000313" key="7">
    <source>
        <dbReference type="Proteomes" id="UP000094463"/>
    </source>
</evidence>
<feature type="transmembrane region" description="Helical" evidence="4">
    <location>
        <begin position="143"/>
        <end position="164"/>
    </location>
</feature>
<dbReference type="PANTHER" id="PTHR32089:SF112">
    <property type="entry name" value="LYSOZYME-LIKE PROTEIN-RELATED"/>
    <property type="match status" value="1"/>
</dbReference>
<sequence>MNSVAEMLQEDLKKKNILTLVALSISLIMGFLLNIVLGDELKTLMYGVQLLVVSGLFVALKFALKRDAWFPYLLIFTTFMFSLSLILFSGGGLEVTIIFFFLLILATVHMYRSVFLMGLISGIIGLYLNLEYAVHYPEVISEYFPSVMLLFLLTALLSYVLIYLNQQQFKEIERLLLESEAEQRRKGEQQACFEEKVGTMTRQFMDVGERVQDNISAQSEMATAVNDVTEGSVEQSSKITDIAERSQATREKMEEMMRLNHSLAANFEQAIALSADGGKHSNQLTDQMNSFRTHVDELNQVFDALSKKINETSQFSQEIIQISDQTNLLALNASIEAARAGEAGKGFSVVADEIRKLAESSNRSAERITSNLNEVTTANQTALSKMGENQKQMGESMKSAKEVYQSFSSLSETIHQIEEVFNTFQGHSEEVQQHTQDVESATGDLAAIIEQASASLEEVSASVDNLNEQNQSIDQTLKETEQNAQELLAGA</sequence>
<feature type="transmembrane region" description="Helical" evidence="4">
    <location>
        <begin position="69"/>
        <end position="88"/>
    </location>
</feature>
<reference evidence="6 7" key="1">
    <citation type="submission" date="2015-08" db="EMBL/GenBank/DDBJ databases">
        <title>The complete genome sequence of Bacillus beveridgei MLTeJB.</title>
        <authorList>
            <person name="Hanson T.E."/>
            <person name="Mesa C."/>
            <person name="Basesman S.M."/>
            <person name="Oremland R.S."/>
        </authorList>
    </citation>
    <scope>NUCLEOTIDE SEQUENCE [LARGE SCALE GENOMIC DNA]</scope>
    <source>
        <strain evidence="6 7">MLTeJB</strain>
    </source>
</reference>
<gene>
    <name evidence="6" type="primary">mcp2</name>
    <name evidence="6" type="ORF">BBEV_2118</name>
</gene>
<feature type="transmembrane region" description="Helical" evidence="4">
    <location>
        <begin position="44"/>
        <end position="63"/>
    </location>
</feature>
<dbReference type="RefSeq" id="WP_069365452.1">
    <property type="nucleotide sequence ID" value="NZ_CP012502.1"/>
</dbReference>
<dbReference type="Gene3D" id="1.10.287.950">
    <property type="entry name" value="Methyl-accepting chemotaxis protein"/>
    <property type="match status" value="1"/>
</dbReference>
<dbReference type="Pfam" id="PF00015">
    <property type="entry name" value="MCPsignal"/>
    <property type="match status" value="1"/>
</dbReference>
<evidence type="ECO:0000259" key="5">
    <source>
        <dbReference type="PROSITE" id="PS50111"/>
    </source>
</evidence>
<dbReference type="InterPro" id="IPR004089">
    <property type="entry name" value="MCPsignal_dom"/>
</dbReference>
<organism evidence="6 7">
    <name type="scientific">Salisediminibacterium beveridgei</name>
    <dbReference type="NCBI Taxonomy" id="632773"/>
    <lineage>
        <taxon>Bacteria</taxon>
        <taxon>Bacillati</taxon>
        <taxon>Bacillota</taxon>
        <taxon>Bacilli</taxon>
        <taxon>Bacillales</taxon>
        <taxon>Bacillaceae</taxon>
        <taxon>Salisediminibacterium</taxon>
    </lineage>
</organism>
<proteinExistence type="predicted"/>
<accession>A0A1D7QWU3</accession>
<dbReference type="SMART" id="SM00283">
    <property type="entry name" value="MA"/>
    <property type="match status" value="1"/>
</dbReference>
<evidence type="ECO:0000256" key="2">
    <source>
        <dbReference type="PROSITE-ProRule" id="PRU00284"/>
    </source>
</evidence>
<dbReference type="STRING" id="632773.BBEV_2118"/>
<keyword evidence="4" id="KW-1133">Transmembrane helix</keyword>
<evidence type="ECO:0000256" key="1">
    <source>
        <dbReference type="ARBA" id="ARBA00023224"/>
    </source>
</evidence>
<dbReference type="OrthoDB" id="242546at2"/>
<keyword evidence="1 2" id="KW-0807">Transducer</keyword>
<dbReference type="GO" id="GO:0016020">
    <property type="term" value="C:membrane"/>
    <property type="evidence" value="ECO:0007669"/>
    <property type="project" value="InterPro"/>
</dbReference>
<feature type="transmembrane region" description="Helical" evidence="4">
    <location>
        <begin position="17"/>
        <end position="37"/>
    </location>
</feature>
<dbReference type="GO" id="GO:0007165">
    <property type="term" value="P:signal transduction"/>
    <property type="evidence" value="ECO:0007669"/>
    <property type="project" value="UniProtKB-KW"/>
</dbReference>
<feature type="coiled-coil region" evidence="3">
    <location>
        <begin position="449"/>
        <end position="483"/>
    </location>
</feature>
<dbReference type="Proteomes" id="UP000094463">
    <property type="component" value="Chromosome"/>
</dbReference>
<dbReference type="PANTHER" id="PTHR32089">
    <property type="entry name" value="METHYL-ACCEPTING CHEMOTAXIS PROTEIN MCPB"/>
    <property type="match status" value="1"/>
</dbReference>
<dbReference type="EMBL" id="CP012502">
    <property type="protein sequence ID" value="AOM83476.1"/>
    <property type="molecule type" value="Genomic_DNA"/>
</dbReference>
<dbReference type="PROSITE" id="PS50111">
    <property type="entry name" value="CHEMOTAXIS_TRANSDUC_2"/>
    <property type="match status" value="1"/>
</dbReference>
<evidence type="ECO:0000313" key="6">
    <source>
        <dbReference type="EMBL" id="AOM83476.1"/>
    </source>
</evidence>
<keyword evidence="4" id="KW-0812">Transmembrane</keyword>
<name>A0A1D7QWU3_9BACI</name>
<keyword evidence="4" id="KW-0472">Membrane</keyword>
<evidence type="ECO:0000256" key="3">
    <source>
        <dbReference type="SAM" id="Coils"/>
    </source>
</evidence>